<keyword evidence="4" id="KW-1185">Reference proteome</keyword>
<dbReference type="CDD" id="cd00293">
    <property type="entry name" value="USP-like"/>
    <property type="match status" value="1"/>
</dbReference>
<gene>
    <name evidence="3" type="ORF">ACFQKD_11460</name>
</gene>
<dbReference type="PANTHER" id="PTHR46268:SF24">
    <property type="entry name" value="UNIVERSAL STRESS PROTEIN"/>
    <property type="match status" value="1"/>
</dbReference>
<evidence type="ECO:0000313" key="4">
    <source>
        <dbReference type="Proteomes" id="UP001596388"/>
    </source>
</evidence>
<dbReference type="Proteomes" id="UP001596388">
    <property type="component" value="Unassembled WGS sequence"/>
</dbReference>
<dbReference type="Pfam" id="PF00582">
    <property type="entry name" value="Usp"/>
    <property type="match status" value="1"/>
</dbReference>
<comment type="caution">
    <text evidence="3">The sequence shown here is derived from an EMBL/GenBank/DDBJ whole genome shotgun (WGS) entry which is preliminary data.</text>
</comment>
<protein>
    <submittedName>
        <fullName evidence="3">Universal stress protein</fullName>
    </submittedName>
</protein>
<organism evidence="3 4">
    <name type="scientific">Halobaculum marinum</name>
    <dbReference type="NCBI Taxonomy" id="3031996"/>
    <lineage>
        <taxon>Archaea</taxon>
        <taxon>Methanobacteriati</taxon>
        <taxon>Methanobacteriota</taxon>
        <taxon>Stenosarchaea group</taxon>
        <taxon>Halobacteria</taxon>
        <taxon>Halobacteriales</taxon>
        <taxon>Haloferacaceae</taxon>
        <taxon>Halobaculum</taxon>
    </lineage>
</organism>
<proteinExistence type="inferred from homology"/>
<dbReference type="PRINTS" id="PR01438">
    <property type="entry name" value="UNVRSLSTRESS"/>
</dbReference>
<feature type="domain" description="UspA" evidence="2">
    <location>
        <begin position="1"/>
        <end position="146"/>
    </location>
</feature>
<evidence type="ECO:0000256" key="1">
    <source>
        <dbReference type="ARBA" id="ARBA00008791"/>
    </source>
</evidence>
<dbReference type="InterPro" id="IPR014729">
    <property type="entry name" value="Rossmann-like_a/b/a_fold"/>
</dbReference>
<dbReference type="InterPro" id="IPR006015">
    <property type="entry name" value="Universal_stress_UspA"/>
</dbReference>
<dbReference type="Gene3D" id="3.40.50.620">
    <property type="entry name" value="HUPs"/>
    <property type="match status" value="1"/>
</dbReference>
<dbReference type="EMBL" id="JBHTAG010000003">
    <property type="protein sequence ID" value="MFC7097922.1"/>
    <property type="molecule type" value="Genomic_DNA"/>
</dbReference>
<dbReference type="InterPro" id="IPR006016">
    <property type="entry name" value="UspA"/>
</dbReference>
<accession>A0ABD5WWG1</accession>
<dbReference type="AlphaFoldDB" id="A0ABD5WWG1"/>
<dbReference type="GeneID" id="79271162"/>
<dbReference type="SUPFAM" id="SSF52402">
    <property type="entry name" value="Adenine nucleotide alpha hydrolases-like"/>
    <property type="match status" value="1"/>
</dbReference>
<evidence type="ECO:0000259" key="2">
    <source>
        <dbReference type="Pfam" id="PF00582"/>
    </source>
</evidence>
<name>A0ABD5WWG1_9EURY</name>
<sequence>MSRRVLVPIDTSDHSTKALDHALAVHGDATLVLVNVVDPSRWISGGDDEGMEAFYSKELEESARSASEDLLASTAERVRDAGTEVETHQLVGGPAREILAYLDEEDADIDQVVMGSHGRTGLGRMLMGSVAETVTRRSPVPVTVVR</sequence>
<dbReference type="PANTHER" id="PTHR46268">
    <property type="entry name" value="STRESS RESPONSE PROTEIN NHAX"/>
    <property type="match status" value="1"/>
</dbReference>
<dbReference type="RefSeq" id="WP_276237584.1">
    <property type="nucleotide sequence ID" value="NZ_CP119989.1"/>
</dbReference>
<evidence type="ECO:0000313" key="3">
    <source>
        <dbReference type="EMBL" id="MFC7097922.1"/>
    </source>
</evidence>
<comment type="similarity">
    <text evidence="1">Belongs to the universal stress protein A family.</text>
</comment>
<reference evidence="3 4" key="1">
    <citation type="journal article" date="2019" name="Int. J. Syst. Evol. Microbiol.">
        <title>The Global Catalogue of Microorganisms (GCM) 10K type strain sequencing project: providing services to taxonomists for standard genome sequencing and annotation.</title>
        <authorList>
            <consortium name="The Broad Institute Genomics Platform"/>
            <consortium name="The Broad Institute Genome Sequencing Center for Infectious Disease"/>
            <person name="Wu L."/>
            <person name="Ma J."/>
        </authorList>
    </citation>
    <scope>NUCLEOTIDE SEQUENCE [LARGE SCALE GENOMIC DNA]</scope>
    <source>
        <strain evidence="3 4">DT55</strain>
    </source>
</reference>